<dbReference type="CDD" id="cd11614">
    <property type="entry name" value="SAF_CpaB_FlgA_like"/>
    <property type="match status" value="1"/>
</dbReference>
<protein>
    <recommendedName>
        <fullName evidence="2">SAF domain-containing protein</fullName>
    </recommendedName>
</protein>
<evidence type="ECO:0000313" key="3">
    <source>
        <dbReference type="EMBL" id="NEG55011.1"/>
    </source>
</evidence>
<dbReference type="EMBL" id="WHZV01000002">
    <property type="protein sequence ID" value="NEG55011.1"/>
    <property type="molecule type" value="Genomic_DNA"/>
</dbReference>
<dbReference type="InterPro" id="IPR013974">
    <property type="entry name" value="SAF"/>
</dbReference>
<dbReference type="Pfam" id="PF08666">
    <property type="entry name" value="SAF"/>
    <property type="match status" value="1"/>
</dbReference>
<feature type="region of interest" description="Disordered" evidence="1">
    <location>
        <begin position="157"/>
        <end position="192"/>
    </location>
</feature>
<dbReference type="SMART" id="SM00858">
    <property type="entry name" value="SAF"/>
    <property type="match status" value="1"/>
</dbReference>
<dbReference type="Proteomes" id="UP000483293">
    <property type="component" value="Unassembled WGS sequence"/>
</dbReference>
<evidence type="ECO:0000313" key="4">
    <source>
        <dbReference type="Proteomes" id="UP000483293"/>
    </source>
</evidence>
<keyword evidence="4" id="KW-1185">Reference proteome</keyword>
<name>A0A6L9SV27_9BIFI</name>
<dbReference type="AlphaFoldDB" id="A0A6L9SV27"/>
<evidence type="ECO:0000259" key="2">
    <source>
        <dbReference type="SMART" id="SM00858"/>
    </source>
</evidence>
<accession>A0A6L9SV27</accession>
<reference evidence="3 4" key="1">
    <citation type="submission" date="2019-10" db="EMBL/GenBank/DDBJ databases">
        <title>Bifidobacterium from non-human primates.</title>
        <authorList>
            <person name="Modesto M."/>
        </authorList>
    </citation>
    <scope>NUCLEOTIDE SEQUENCE [LARGE SCALE GENOMIC DNA]</scope>
    <source>
        <strain evidence="3 4">SMA15</strain>
    </source>
</reference>
<evidence type="ECO:0000256" key="1">
    <source>
        <dbReference type="SAM" id="MobiDB-lite"/>
    </source>
</evidence>
<sequence>MTRFRMPWARLTRPTLAAKRARARLMRLVMALCSGFAVVLVLTSLDAMTSKTTVVVASRDVERGNVIRDGDVRIVEAPYSPVVSGALSDRRDAVGRVAQTDLMAYQPLFPTNARDAPVVPSGMTVLEVRVANDASRLIPGDMVSLVSAVGCGAEVDGGNDTNGDKEDADGGNDAGHTGYAGTDVTAPAGTDGVRPCTLAEETLVMARAAADEGGSGAAVIPLAMPPDAALRVMASAELGAVVAVMR</sequence>
<dbReference type="Gene3D" id="3.90.1210.10">
    <property type="entry name" value="Antifreeze-like/N-acetylneuraminic acid synthase C-terminal domain"/>
    <property type="match status" value="1"/>
</dbReference>
<comment type="caution">
    <text evidence="3">The sequence shown here is derived from an EMBL/GenBank/DDBJ whole genome shotgun (WGS) entry which is preliminary data.</text>
</comment>
<organism evidence="3 4">
    <name type="scientific">Bifidobacterium platyrrhinorum</name>
    <dbReference type="NCBI Taxonomy" id="2661628"/>
    <lineage>
        <taxon>Bacteria</taxon>
        <taxon>Bacillati</taxon>
        <taxon>Actinomycetota</taxon>
        <taxon>Actinomycetes</taxon>
        <taxon>Bifidobacteriales</taxon>
        <taxon>Bifidobacteriaceae</taxon>
        <taxon>Bifidobacterium</taxon>
    </lineage>
</organism>
<feature type="domain" description="SAF" evidence="2">
    <location>
        <begin position="52"/>
        <end position="114"/>
    </location>
</feature>
<proteinExistence type="predicted"/>
<dbReference type="RefSeq" id="WP_163196715.1">
    <property type="nucleotide sequence ID" value="NZ_WHZV01000002.1"/>
</dbReference>
<gene>
    <name evidence="3" type="ORF">GFD21_04330</name>
</gene>